<sequence>MIPRPIIYINGFPGVGKYTVGRHLATLLAPLNGKLVHNHLLINPADAVLTRSQPGYQALRRAVRSAIFSALVLEPATHDSVYVFTDFQSQNELGKSVCDEYTAAATARGCIFVPVVMTCGLDENMERLVSYERAEHKKLTNVELARKFRTQEDVYRFEDQPALLEIDVTELEPEVVANRIFEHVLELIGKMD</sequence>
<dbReference type="SUPFAM" id="SSF52540">
    <property type="entry name" value="P-loop containing nucleoside triphosphate hydrolases"/>
    <property type="match status" value="1"/>
</dbReference>
<accession>A0A3D8QPJ5</accession>
<reference evidence="1 2" key="1">
    <citation type="journal article" date="2018" name="IMA Fungus">
        <title>IMA Genome-F 9: Draft genome sequence of Annulohypoxylon stygium, Aspergillus mulundensis, Berkeleyomyces basicola (syn. Thielaviopsis basicola), Ceratocystis smalleyi, two Cercospora beticola strains, Coleophoma cylindrospora, Fusarium fracticaudum, Phialophora cf. hyalina, and Morchella septimelata.</title>
        <authorList>
            <person name="Wingfield B.D."/>
            <person name="Bills G.F."/>
            <person name="Dong Y."/>
            <person name="Huang W."/>
            <person name="Nel W.J."/>
            <person name="Swalarsk-Parry B.S."/>
            <person name="Vaghefi N."/>
            <person name="Wilken P.M."/>
            <person name="An Z."/>
            <person name="de Beer Z.W."/>
            <person name="De Vos L."/>
            <person name="Chen L."/>
            <person name="Duong T.A."/>
            <person name="Gao Y."/>
            <person name="Hammerbacher A."/>
            <person name="Kikkert J.R."/>
            <person name="Li Y."/>
            <person name="Li H."/>
            <person name="Li K."/>
            <person name="Li Q."/>
            <person name="Liu X."/>
            <person name="Ma X."/>
            <person name="Naidoo K."/>
            <person name="Pethybridge S.J."/>
            <person name="Sun J."/>
            <person name="Steenkamp E.T."/>
            <person name="van der Nest M.A."/>
            <person name="van Wyk S."/>
            <person name="Wingfield M.J."/>
            <person name="Xiong C."/>
            <person name="Yue Q."/>
            <person name="Zhang X."/>
        </authorList>
    </citation>
    <scope>NUCLEOTIDE SEQUENCE [LARGE SCALE GENOMIC DNA]</scope>
    <source>
        <strain evidence="1 2">BP6252</strain>
    </source>
</reference>
<name>A0A3D8QPJ5_9HELO</name>
<evidence type="ECO:0000313" key="1">
    <source>
        <dbReference type="EMBL" id="RDW63725.1"/>
    </source>
</evidence>
<evidence type="ECO:0000313" key="2">
    <source>
        <dbReference type="Proteomes" id="UP000256645"/>
    </source>
</evidence>
<dbReference type="AlphaFoldDB" id="A0A3D8QPJ5"/>
<proteinExistence type="predicted"/>
<keyword evidence="2" id="KW-1185">Reference proteome</keyword>
<dbReference type="Proteomes" id="UP000256645">
    <property type="component" value="Unassembled WGS sequence"/>
</dbReference>
<comment type="caution">
    <text evidence="1">The sequence shown here is derived from an EMBL/GenBank/DDBJ whole genome shotgun (WGS) entry which is preliminary data.</text>
</comment>
<organism evidence="1 2">
    <name type="scientific">Coleophoma cylindrospora</name>
    <dbReference type="NCBI Taxonomy" id="1849047"/>
    <lineage>
        <taxon>Eukaryota</taxon>
        <taxon>Fungi</taxon>
        <taxon>Dikarya</taxon>
        <taxon>Ascomycota</taxon>
        <taxon>Pezizomycotina</taxon>
        <taxon>Leotiomycetes</taxon>
        <taxon>Helotiales</taxon>
        <taxon>Dermateaceae</taxon>
        <taxon>Coleophoma</taxon>
    </lineage>
</organism>
<gene>
    <name evidence="1" type="ORF">BP6252_11270</name>
</gene>
<dbReference type="InterPro" id="IPR027417">
    <property type="entry name" value="P-loop_NTPase"/>
</dbReference>
<dbReference type="Gene3D" id="3.40.50.300">
    <property type="entry name" value="P-loop containing nucleotide triphosphate hydrolases"/>
    <property type="match status" value="1"/>
</dbReference>
<dbReference type="OrthoDB" id="5426988at2759"/>
<dbReference type="STRING" id="1849047.A0A3D8QPJ5"/>
<dbReference type="EMBL" id="PDLM01000013">
    <property type="protein sequence ID" value="RDW63725.1"/>
    <property type="molecule type" value="Genomic_DNA"/>
</dbReference>
<protein>
    <submittedName>
        <fullName evidence="1">Uncharacterized protein</fullName>
    </submittedName>
</protein>